<dbReference type="EMBL" id="MU273452">
    <property type="protein sequence ID" value="KAH9530376.1"/>
    <property type="molecule type" value="Genomic_DNA"/>
</dbReference>
<dbReference type="PRINTS" id="PR00385">
    <property type="entry name" value="P450"/>
</dbReference>
<feature type="transmembrane region" description="Helical" evidence="11">
    <location>
        <begin position="12"/>
        <end position="37"/>
    </location>
</feature>
<evidence type="ECO:0008006" key="14">
    <source>
        <dbReference type="Google" id="ProtNLM"/>
    </source>
</evidence>
<evidence type="ECO:0000256" key="11">
    <source>
        <dbReference type="SAM" id="Phobius"/>
    </source>
</evidence>
<comment type="caution">
    <text evidence="12">The sequence shown here is derived from an EMBL/GenBank/DDBJ whole genome shotgun (WGS) entry which is preliminary data.</text>
</comment>
<evidence type="ECO:0000256" key="5">
    <source>
        <dbReference type="ARBA" id="ARBA00022989"/>
    </source>
</evidence>
<dbReference type="AlphaFoldDB" id="A0AAD4QIG8"/>
<dbReference type="GO" id="GO:0020037">
    <property type="term" value="F:heme binding"/>
    <property type="evidence" value="ECO:0007669"/>
    <property type="project" value="InterPro"/>
</dbReference>
<protein>
    <recommendedName>
        <fullName evidence="14">Cytochrome P450</fullName>
    </recommendedName>
</protein>
<name>A0AAD4QIG8_9BRYO</name>
<evidence type="ECO:0000256" key="10">
    <source>
        <dbReference type="RuleBase" id="RU000461"/>
    </source>
</evidence>
<accession>A0AAD4QIG8</accession>
<keyword evidence="6 10" id="KW-0560">Oxidoreductase</keyword>
<keyword evidence="10" id="KW-0503">Monooxygenase</keyword>
<evidence type="ECO:0000313" key="13">
    <source>
        <dbReference type="Proteomes" id="UP000828922"/>
    </source>
</evidence>
<dbReference type="InterPro" id="IPR017972">
    <property type="entry name" value="Cyt_P450_CS"/>
</dbReference>
<evidence type="ECO:0000313" key="12">
    <source>
        <dbReference type="EMBL" id="KAH9530376.1"/>
    </source>
</evidence>
<dbReference type="PANTHER" id="PTHR24282">
    <property type="entry name" value="CYTOCHROME P450 FAMILY MEMBER"/>
    <property type="match status" value="1"/>
</dbReference>
<dbReference type="GO" id="GO:0004497">
    <property type="term" value="F:monooxygenase activity"/>
    <property type="evidence" value="ECO:0007669"/>
    <property type="project" value="UniProtKB-KW"/>
</dbReference>
<keyword evidence="13" id="KW-1185">Reference proteome</keyword>
<organism evidence="12 13">
    <name type="scientific">Sphagnum magellanicum</name>
    <dbReference type="NCBI Taxonomy" id="128215"/>
    <lineage>
        <taxon>Eukaryota</taxon>
        <taxon>Viridiplantae</taxon>
        <taxon>Streptophyta</taxon>
        <taxon>Embryophyta</taxon>
        <taxon>Bryophyta</taxon>
        <taxon>Sphagnophytina</taxon>
        <taxon>Sphagnopsida</taxon>
        <taxon>Sphagnales</taxon>
        <taxon>Sphagnaceae</taxon>
        <taxon>Sphagnum</taxon>
    </lineage>
</organism>
<evidence type="ECO:0000256" key="7">
    <source>
        <dbReference type="ARBA" id="ARBA00023004"/>
    </source>
</evidence>
<dbReference type="Gene3D" id="1.10.630.10">
    <property type="entry name" value="Cytochrome P450"/>
    <property type="match status" value="1"/>
</dbReference>
<keyword evidence="5 11" id="KW-1133">Transmembrane helix</keyword>
<dbReference type="PROSITE" id="PS00086">
    <property type="entry name" value="CYTOCHROME_P450"/>
    <property type="match status" value="1"/>
</dbReference>
<dbReference type="Pfam" id="PF00067">
    <property type="entry name" value="p450"/>
    <property type="match status" value="1"/>
</dbReference>
<keyword evidence="8 11" id="KW-0472">Membrane</keyword>
<dbReference type="InterPro" id="IPR036396">
    <property type="entry name" value="Cyt_P450_sf"/>
</dbReference>
<dbReference type="SUPFAM" id="SSF48264">
    <property type="entry name" value="Cytochrome P450"/>
    <property type="match status" value="1"/>
</dbReference>
<keyword evidence="2 9" id="KW-0349">Heme</keyword>
<dbReference type="GO" id="GO:0016020">
    <property type="term" value="C:membrane"/>
    <property type="evidence" value="ECO:0007669"/>
    <property type="project" value="UniProtKB-SubCell"/>
</dbReference>
<dbReference type="Proteomes" id="UP000828922">
    <property type="component" value="Unassembled WGS sequence"/>
</dbReference>
<dbReference type="PRINTS" id="PR00463">
    <property type="entry name" value="EP450I"/>
</dbReference>
<evidence type="ECO:0000256" key="1">
    <source>
        <dbReference type="ARBA" id="ARBA00004370"/>
    </source>
</evidence>
<dbReference type="GO" id="GO:0016705">
    <property type="term" value="F:oxidoreductase activity, acting on paired donors, with incorporation or reduction of molecular oxygen"/>
    <property type="evidence" value="ECO:0007669"/>
    <property type="project" value="InterPro"/>
</dbReference>
<keyword evidence="4 9" id="KW-0479">Metal-binding</keyword>
<dbReference type="InterPro" id="IPR002401">
    <property type="entry name" value="Cyt_P450_E_grp-I"/>
</dbReference>
<evidence type="ECO:0000256" key="6">
    <source>
        <dbReference type="ARBA" id="ARBA00023002"/>
    </source>
</evidence>
<dbReference type="InterPro" id="IPR050665">
    <property type="entry name" value="Cytochrome_P450_Monooxygen"/>
</dbReference>
<sequence length="530" mass="60646">MAYFRDQMWSILFASLLTVLLMWIVYIVMGMVHKLVITPLRIKRIMNRQGVKGPSAYWVLGNILEMVKINRAEAEKDMKTGDYDIMSHVQPYEAQNCQAYGTMHMWWFGWQATIRIASLDLIKQVLAKDVFTTPQIQFQFLSELLGKGLITTEGEEWALHRQIVNPAFHQEKLKAMVPIMEKCASSMANEWEEKVKHGGGCVELEVSHYMANVTADIIAHTAFGSSYEKGRKVFEHQLSLFNLTFQRFKFLTIPGYRILPTPLNIKILMTQIRISRSLKEIIQARKYVVNMTKNASNGNDLLGLMLTATSQKTQDVKGGKVHFGMQQLMDNCKTFFFAGYETTATLLTWTMMLLASHTTWQECARAEVIDVCGDGDHPFNADMLDKLKMLTMILNEALRLFPPVVDQTKEVVMDVKLGDLDIPKGSTLYFPRLSIHHDPELWGTDVHEFKPERFVNGVAKATKHPLAFMPFSFGPRFCVGQRFAMEEAKSILVVILRRFRFQLSSNYRHAPCFRGTLKPKYGVSVMLESL</sequence>
<gene>
    <name evidence="12" type="ORF">CY35_U001800</name>
</gene>
<dbReference type="PANTHER" id="PTHR24282:SF211">
    <property type="entry name" value="CYTOCHROME P450-RELATED"/>
    <property type="match status" value="1"/>
</dbReference>
<reference evidence="13" key="1">
    <citation type="journal article" date="2022" name="New Phytol.">
        <title>Phylogenomic structure and speciation in an emerging model: the Sphagnum magellanicum complex (Bryophyta).</title>
        <authorList>
            <person name="Shaw A.J."/>
            <person name="Piatkowski B."/>
            <person name="Duffy A.M."/>
            <person name="Aguero B."/>
            <person name="Imwattana K."/>
            <person name="Nieto-Lugilde M."/>
            <person name="Healey A."/>
            <person name="Weston D.J."/>
            <person name="Patel M.N."/>
            <person name="Schmutz J."/>
            <person name="Grimwood J."/>
            <person name="Yavitt J.B."/>
            <person name="Hassel K."/>
            <person name="Stenoien H.K."/>
            <person name="Flatberg K.I."/>
            <person name="Bickford C.P."/>
            <person name="Hicks K.A."/>
        </authorList>
    </citation>
    <scope>NUCLEOTIDE SEQUENCE [LARGE SCALE GENOMIC DNA]</scope>
</reference>
<comment type="subcellular location">
    <subcellularLocation>
        <location evidence="1">Membrane</location>
    </subcellularLocation>
</comment>
<comment type="similarity">
    <text evidence="10">Belongs to the cytochrome P450 family.</text>
</comment>
<evidence type="ECO:0000256" key="3">
    <source>
        <dbReference type="ARBA" id="ARBA00022692"/>
    </source>
</evidence>
<evidence type="ECO:0000256" key="8">
    <source>
        <dbReference type="ARBA" id="ARBA00023136"/>
    </source>
</evidence>
<comment type="cofactor">
    <cofactor evidence="9">
        <name>heme</name>
        <dbReference type="ChEBI" id="CHEBI:30413"/>
    </cofactor>
</comment>
<evidence type="ECO:0000256" key="9">
    <source>
        <dbReference type="PIRSR" id="PIRSR602401-1"/>
    </source>
</evidence>
<keyword evidence="7 9" id="KW-0408">Iron</keyword>
<feature type="binding site" description="axial binding residue" evidence="9">
    <location>
        <position position="478"/>
    </location>
    <ligand>
        <name>heme</name>
        <dbReference type="ChEBI" id="CHEBI:30413"/>
    </ligand>
    <ligandPart>
        <name>Fe</name>
        <dbReference type="ChEBI" id="CHEBI:18248"/>
    </ligandPart>
</feature>
<dbReference type="InterPro" id="IPR001128">
    <property type="entry name" value="Cyt_P450"/>
</dbReference>
<keyword evidence="3 11" id="KW-0812">Transmembrane</keyword>
<evidence type="ECO:0000256" key="2">
    <source>
        <dbReference type="ARBA" id="ARBA00022617"/>
    </source>
</evidence>
<dbReference type="GO" id="GO:0005506">
    <property type="term" value="F:iron ion binding"/>
    <property type="evidence" value="ECO:0007669"/>
    <property type="project" value="InterPro"/>
</dbReference>
<evidence type="ECO:0000256" key="4">
    <source>
        <dbReference type="ARBA" id="ARBA00022723"/>
    </source>
</evidence>
<proteinExistence type="inferred from homology"/>